<keyword evidence="7" id="KW-0963">Cytoplasm</keyword>
<dbReference type="InterPro" id="IPR018274">
    <property type="entry name" value="PEP_util_AS"/>
</dbReference>
<protein>
    <recommendedName>
        <fullName evidence="5">phosphoenolpyruvate--protein phosphotransferase</fullName>
        <ecNumber evidence="5">2.7.3.9</ecNumber>
    </recommendedName>
</protein>
<dbReference type="PROSITE" id="PS00369">
    <property type="entry name" value="PTS_HPR_HIS"/>
    <property type="match status" value="1"/>
</dbReference>
<dbReference type="HOGENOM" id="CLU_007308_4_1_5"/>
<dbReference type="SUPFAM" id="SSF51621">
    <property type="entry name" value="Phosphoenolpyruvate/pyruvate domain"/>
    <property type="match status" value="1"/>
</dbReference>
<dbReference type="PROSITE" id="PS51094">
    <property type="entry name" value="PTS_EIIA_TYPE_2"/>
    <property type="match status" value="1"/>
</dbReference>
<dbReference type="GO" id="GO:0046872">
    <property type="term" value="F:metal ion binding"/>
    <property type="evidence" value="ECO:0007669"/>
    <property type="project" value="UniProtKB-KW"/>
</dbReference>
<keyword evidence="11" id="KW-0598">Phosphotransferase system</keyword>
<dbReference type="SUPFAM" id="SSF55594">
    <property type="entry name" value="HPr-like"/>
    <property type="match status" value="1"/>
</dbReference>
<evidence type="ECO:0000256" key="9">
    <source>
        <dbReference type="ARBA" id="ARBA00022597"/>
    </source>
</evidence>
<dbReference type="Gene3D" id="1.10.274.10">
    <property type="entry name" value="PtsI, HPr-binding domain"/>
    <property type="match status" value="1"/>
</dbReference>
<keyword evidence="8" id="KW-0597">Phosphoprotein</keyword>
<dbReference type="NCBIfam" id="TIGR01417">
    <property type="entry name" value="PTS_I_fam"/>
    <property type="match status" value="1"/>
</dbReference>
<evidence type="ECO:0000256" key="11">
    <source>
        <dbReference type="ARBA" id="ARBA00022683"/>
    </source>
</evidence>
<keyword evidence="12" id="KW-0479">Metal-binding</keyword>
<dbReference type="eggNOG" id="COG1080">
    <property type="taxonomic scope" value="Bacteria"/>
</dbReference>
<dbReference type="PROSITE" id="PS00370">
    <property type="entry name" value="PEP_ENZYMES_PHOS_SITE"/>
    <property type="match status" value="1"/>
</dbReference>
<dbReference type="PANTHER" id="PTHR46244">
    <property type="entry name" value="PHOSPHOENOLPYRUVATE-PROTEIN PHOSPHOTRANSFERASE"/>
    <property type="match status" value="1"/>
</dbReference>
<dbReference type="InterPro" id="IPR001020">
    <property type="entry name" value="PTS_HPr_His_P_site"/>
</dbReference>
<dbReference type="SUPFAM" id="SSF55804">
    <property type="entry name" value="Phoshotransferase/anion transport protein"/>
    <property type="match status" value="1"/>
</dbReference>
<comment type="subcellular location">
    <subcellularLocation>
        <location evidence="3">Cytoplasm</location>
    </subcellularLocation>
</comment>
<dbReference type="EMBL" id="HE663493">
    <property type="protein sequence ID" value="CCG08328.1"/>
    <property type="molecule type" value="Genomic_DNA"/>
</dbReference>
<dbReference type="AlphaFoldDB" id="H6SK13"/>
<evidence type="ECO:0000256" key="14">
    <source>
        <dbReference type="ARBA" id="ARBA00022842"/>
    </source>
</evidence>
<dbReference type="KEGG" id="rpm:RSPPHO_01702"/>
<dbReference type="CDD" id="cd00211">
    <property type="entry name" value="PTS_IIA_fru"/>
    <property type="match status" value="1"/>
</dbReference>
<evidence type="ECO:0000256" key="7">
    <source>
        <dbReference type="ARBA" id="ARBA00022490"/>
    </source>
</evidence>
<dbReference type="InterPro" id="IPR050499">
    <property type="entry name" value="PEP-utilizing_PTS_enzyme"/>
</dbReference>
<dbReference type="InterPro" id="IPR002178">
    <property type="entry name" value="PTS_EIIA_type-2_dom"/>
</dbReference>
<dbReference type="Pfam" id="PF00381">
    <property type="entry name" value="PTS-HPr"/>
    <property type="match status" value="1"/>
</dbReference>
<dbReference type="PRINTS" id="PR00107">
    <property type="entry name" value="PHOSPHOCPHPR"/>
</dbReference>
<dbReference type="EC" id="2.7.3.9" evidence="5"/>
<keyword evidence="9" id="KW-0762">Sugar transport</keyword>
<dbReference type="GO" id="GO:0005737">
    <property type="term" value="C:cytoplasm"/>
    <property type="evidence" value="ECO:0007669"/>
    <property type="project" value="UniProtKB-SubCell"/>
</dbReference>
<dbReference type="Pfam" id="PF00359">
    <property type="entry name" value="PTS_EIIA_2"/>
    <property type="match status" value="1"/>
</dbReference>
<dbReference type="NCBIfam" id="TIGR01003">
    <property type="entry name" value="PTS_HPr_family"/>
    <property type="match status" value="1"/>
</dbReference>
<comment type="cofactor">
    <cofactor evidence="2">
        <name>Mg(2+)</name>
        <dbReference type="ChEBI" id="CHEBI:18420"/>
    </cofactor>
</comment>
<dbReference type="PATRIC" id="fig|1150469.3.peg.1918"/>
<evidence type="ECO:0000256" key="3">
    <source>
        <dbReference type="ARBA" id="ARBA00004496"/>
    </source>
</evidence>
<comment type="similarity">
    <text evidence="4">Belongs to the PEP-utilizing enzyme family.</text>
</comment>
<evidence type="ECO:0000259" key="15">
    <source>
        <dbReference type="PROSITE" id="PS51094"/>
    </source>
</evidence>
<proteinExistence type="inferred from homology"/>
<dbReference type="SUPFAM" id="SSF47831">
    <property type="entry name" value="Enzyme I of the PEP:sugar phosphotransferase system HPr-binding (sub)domain"/>
    <property type="match status" value="1"/>
</dbReference>
<dbReference type="Pfam" id="PF00391">
    <property type="entry name" value="PEP-utilizers"/>
    <property type="match status" value="1"/>
</dbReference>
<dbReference type="PANTHER" id="PTHR46244:SF6">
    <property type="entry name" value="PHOSPHOENOLPYRUVATE-PROTEIN PHOSPHOTRANSFERASE"/>
    <property type="match status" value="1"/>
</dbReference>
<dbReference type="Pfam" id="PF05524">
    <property type="entry name" value="PEP-utilisers_N"/>
    <property type="match status" value="1"/>
</dbReference>
<dbReference type="GO" id="GO:0008965">
    <property type="term" value="F:phosphoenolpyruvate-protein phosphotransferase activity"/>
    <property type="evidence" value="ECO:0007669"/>
    <property type="project" value="UniProtKB-EC"/>
</dbReference>
<evidence type="ECO:0000256" key="12">
    <source>
        <dbReference type="ARBA" id="ARBA00022723"/>
    </source>
</evidence>
<organism evidence="17 18">
    <name type="scientific">Pararhodospirillum photometricum DSM 122</name>
    <dbReference type="NCBI Taxonomy" id="1150469"/>
    <lineage>
        <taxon>Bacteria</taxon>
        <taxon>Pseudomonadati</taxon>
        <taxon>Pseudomonadota</taxon>
        <taxon>Alphaproteobacteria</taxon>
        <taxon>Rhodospirillales</taxon>
        <taxon>Rhodospirillaceae</taxon>
        <taxon>Pararhodospirillum</taxon>
    </lineage>
</organism>
<dbReference type="Gene3D" id="3.30.1340.10">
    <property type="entry name" value="HPr-like"/>
    <property type="match status" value="1"/>
</dbReference>
<evidence type="ECO:0000256" key="1">
    <source>
        <dbReference type="ARBA" id="ARBA00000683"/>
    </source>
</evidence>
<dbReference type="OrthoDB" id="9765468at2"/>
<feature type="domain" description="PTS EIIA type-2" evidence="15">
    <location>
        <begin position="2"/>
        <end position="142"/>
    </location>
</feature>
<dbReference type="PROSITE" id="PS00372">
    <property type="entry name" value="PTS_EIIA_TYPE_2_HIS"/>
    <property type="match status" value="1"/>
</dbReference>
<keyword evidence="6" id="KW-0813">Transport</keyword>
<dbReference type="InterPro" id="IPR000121">
    <property type="entry name" value="PEP_util_C"/>
</dbReference>
<accession>H6SK13</accession>
<evidence type="ECO:0000313" key="17">
    <source>
        <dbReference type="EMBL" id="CCG08328.1"/>
    </source>
</evidence>
<dbReference type="GO" id="GO:0009401">
    <property type="term" value="P:phosphoenolpyruvate-dependent sugar phosphotransferase system"/>
    <property type="evidence" value="ECO:0007669"/>
    <property type="project" value="UniProtKB-KW"/>
</dbReference>
<evidence type="ECO:0000256" key="4">
    <source>
        <dbReference type="ARBA" id="ARBA00007837"/>
    </source>
</evidence>
<dbReference type="InterPro" id="IPR006318">
    <property type="entry name" value="PTS_EI-like"/>
</dbReference>
<evidence type="ECO:0000256" key="5">
    <source>
        <dbReference type="ARBA" id="ARBA00012232"/>
    </source>
</evidence>
<dbReference type="SUPFAM" id="SSF52009">
    <property type="entry name" value="Phosphohistidine domain"/>
    <property type="match status" value="1"/>
</dbReference>
<dbReference type="InterPro" id="IPR008731">
    <property type="entry name" value="PTS_EIN"/>
</dbReference>
<keyword evidence="14" id="KW-0460">Magnesium</keyword>
<keyword evidence="17" id="KW-0670">Pyruvate</keyword>
<gene>
    <name evidence="17" type="ORF">RSPPHO_01702</name>
</gene>
<evidence type="ECO:0000256" key="8">
    <source>
        <dbReference type="ARBA" id="ARBA00022553"/>
    </source>
</evidence>
<comment type="catalytic activity">
    <reaction evidence="1">
        <text>L-histidyl-[protein] + phosphoenolpyruvate = N(pros)-phospho-L-histidyl-[protein] + pyruvate</text>
        <dbReference type="Rhea" id="RHEA:23880"/>
        <dbReference type="Rhea" id="RHEA-COMP:9745"/>
        <dbReference type="Rhea" id="RHEA-COMP:9746"/>
        <dbReference type="ChEBI" id="CHEBI:15361"/>
        <dbReference type="ChEBI" id="CHEBI:29979"/>
        <dbReference type="ChEBI" id="CHEBI:58702"/>
        <dbReference type="ChEBI" id="CHEBI:64837"/>
        <dbReference type="EC" id="2.7.3.9"/>
    </reaction>
</comment>
<dbReference type="InterPro" id="IPR035895">
    <property type="entry name" value="HPr-like_sf"/>
</dbReference>
<dbReference type="InterPro" id="IPR036637">
    <property type="entry name" value="Phosphohistidine_dom_sf"/>
</dbReference>
<dbReference type="CDD" id="cd00367">
    <property type="entry name" value="PTS-HPr_like"/>
    <property type="match status" value="1"/>
</dbReference>
<dbReference type="PRINTS" id="PR01736">
    <property type="entry name" value="PHPHTRNFRASE"/>
</dbReference>
<dbReference type="Proteomes" id="UP000033220">
    <property type="component" value="Chromosome DSM 122"/>
</dbReference>
<keyword evidence="18" id="KW-1185">Reference proteome</keyword>
<dbReference type="InterPro" id="IPR040442">
    <property type="entry name" value="Pyrv_kinase-like_dom_sf"/>
</dbReference>
<dbReference type="InterPro" id="IPR000032">
    <property type="entry name" value="HPr-like"/>
</dbReference>
<keyword evidence="13" id="KW-0418">Kinase</keyword>
<dbReference type="STRING" id="1150469.RSPPHO_01702"/>
<feature type="domain" description="HPr" evidence="16">
    <location>
        <begin position="159"/>
        <end position="246"/>
    </location>
</feature>
<evidence type="ECO:0000256" key="13">
    <source>
        <dbReference type="ARBA" id="ARBA00022777"/>
    </source>
</evidence>
<dbReference type="InterPro" id="IPR036618">
    <property type="entry name" value="PtsI_HPr-bd_sf"/>
</dbReference>
<dbReference type="InterPro" id="IPR016152">
    <property type="entry name" value="PTrfase/Anion_transptr"/>
</dbReference>
<keyword evidence="10 17" id="KW-0808">Transferase</keyword>
<dbReference type="InterPro" id="IPR015813">
    <property type="entry name" value="Pyrv/PenolPyrv_kinase-like_dom"/>
</dbReference>
<evidence type="ECO:0000256" key="10">
    <source>
        <dbReference type="ARBA" id="ARBA00022679"/>
    </source>
</evidence>
<evidence type="ECO:0000256" key="6">
    <source>
        <dbReference type="ARBA" id="ARBA00022448"/>
    </source>
</evidence>
<dbReference type="RefSeq" id="WP_014414965.1">
    <property type="nucleotide sequence ID" value="NC_017059.1"/>
</dbReference>
<dbReference type="PROSITE" id="PS51350">
    <property type="entry name" value="PTS_HPR_DOM"/>
    <property type="match status" value="1"/>
</dbReference>
<dbReference type="InterPro" id="IPR023151">
    <property type="entry name" value="PEP_util_CS"/>
</dbReference>
<dbReference type="Gene3D" id="3.40.930.10">
    <property type="entry name" value="Mannitol-specific EII, Chain A"/>
    <property type="match status" value="1"/>
</dbReference>
<evidence type="ECO:0000313" key="18">
    <source>
        <dbReference type="Proteomes" id="UP000033220"/>
    </source>
</evidence>
<dbReference type="InterPro" id="IPR008279">
    <property type="entry name" value="PEP-util_enz_mobile_dom"/>
</dbReference>
<reference evidence="17 18" key="1">
    <citation type="submission" date="2012-02" db="EMBL/GenBank/DDBJ databases">
        <title>Shotgun genome sequence of Phaeospirillum photometricum DSM 122.</title>
        <authorList>
            <person name="Duquesne K."/>
            <person name="Sturgis J."/>
        </authorList>
    </citation>
    <scope>NUCLEOTIDE SEQUENCE [LARGE SCALE GENOMIC DNA]</scope>
    <source>
        <strain evidence="18">DSM122</strain>
    </source>
</reference>
<name>H6SK13_PARPM</name>
<evidence type="ECO:0000256" key="2">
    <source>
        <dbReference type="ARBA" id="ARBA00001946"/>
    </source>
</evidence>
<dbReference type="Gene3D" id="3.50.30.10">
    <property type="entry name" value="Phosphohistidine domain"/>
    <property type="match status" value="1"/>
</dbReference>
<sequence length="820" mass="86136">MALLTPALVKTGACAATKAEAIEAVVALLVAAGKVDPRYAQSMLGREKVANTFLGNGIAIPHGLPRDRALIHATALAVLQVPEGVDWGAGERVHLVVGIAASNDEHLAILSALTDVLGDPAEALRLATTPDPNDIVARLTGERPQASVSAVTPAPEDLAQGFDITVPGAHGLHARPATALVGVAKRFQAQVRVRHGDKVADARSLGGLLRLGAGPGAVLRVSAEGPDAQQALTAVQDAFASGLDDEPEAVATPAGVVSAVAYEGRVFSGVAASPGCALGPVFRFARERLVYAATARDPALELEKLDRALATARRQLNDLYTDVWKKTGAARAGIFRAHQEFLEDPEMIDAALVMIRKGRSAAFAWEHTYVERAGMLAGMKDPVLAQRAVDLADVGRRVLRLLADRLEDESPLPTVPCILVAEDLTPSDTAHLDPALVLGLCTASGGPTSHTAILARSLDIPAVVGMGEAILELASGKPVLIDGAQGVLVVEPTGADRAWAERQRREVQARRALERRDCYKPALTTDGQRIEVVANISDGDEAARAVAAGGEGVGLLRTEFLFVNRDAAPSEDEQVAIYGGMVQALNGLPLIIRTLDVGGDKTIPYLSQPAEANPFLGERGIRFCLAHEDVFRTQLRAIYRAASQGPVRLMFPMIALVEELEAARALAESVRQELGAAPVEIGIMIEVPSAVAMAPELARRVDFFSIGTNDLTQYTLAMDRMHPTLARKADGLHPAVLRLIDQTVRAADAAGIWVGACGGIAGDPLGVSVLTGLGVRELSVSIPSIAAVKAQIRTQALADNRALAQRALACLDAAAVRALV</sequence>
<dbReference type="PROSITE" id="PS00742">
    <property type="entry name" value="PEP_ENZYMES_2"/>
    <property type="match status" value="1"/>
</dbReference>
<evidence type="ECO:0000259" key="16">
    <source>
        <dbReference type="PROSITE" id="PS51350"/>
    </source>
</evidence>
<dbReference type="Gene3D" id="3.20.20.60">
    <property type="entry name" value="Phosphoenolpyruvate-binding domains"/>
    <property type="match status" value="1"/>
</dbReference>
<dbReference type="GO" id="GO:0016301">
    <property type="term" value="F:kinase activity"/>
    <property type="evidence" value="ECO:0007669"/>
    <property type="project" value="UniProtKB-KW"/>
</dbReference>
<dbReference type="Pfam" id="PF02896">
    <property type="entry name" value="PEP-utilizers_C"/>
    <property type="match status" value="1"/>
</dbReference>